<dbReference type="Pfam" id="PF08263">
    <property type="entry name" value="LRRNT_2"/>
    <property type="match status" value="1"/>
</dbReference>
<dbReference type="GO" id="GO:0005576">
    <property type="term" value="C:extracellular region"/>
    <property type="evidence" value="ECO:0007669"/>
    <property type="project" value="UniProtKB-SubCell"/>
</dbReference>
<dbReference type="EMBL" id="PKMF04000424">
    <property type="protein sequence ID" value="KAK7832504.1"/>
    <property type="molecule type" value="Genomic_DNA"/>
</dbReference>
<keyword evidence="3" id="KW-0433">Leucine-rich repeat</keyword>
<evidence type="ECO:0000256" key="2">
    <source>
        <dbReference type="ARBA" id="ARBA00022525"/>
    </source>
</evidence>
<dbReference type="AlphaFoldDB" id="A0AAW0JZM8"/>
<evidence type="ECO:0000313" key="8">
    <source>
        <dbReference type="Proteomes" id="UP000237347"/>
    </source>
</evidence>
<organism evidence="7 8">
    <name type="scientific">Quercus suber</name>
    <name type="common">Cork oak</name>
    <dbReference type="NCBI Taxonomy" id="58331"/>
    <lineage>
        <taxon>Eukaryota</taxon>
        <taxon>Viridiplantae</taxon>
        <taxon>Streptophyta</taxon>
        <taxon>Embryophyta</taxon>
        <taxon>Tracheophyta</taxon>
        <taxon>Spermatophyta</taxon>
        <taxon>Magnoliopsida</taxon>
        <taxon>eudicotyledons</taxon>
        <taxon>Gunneridae</taxon>
        <taxon>Pentapetalae</taxon>
        <taxon>rosids</taxon>
        <taxon>fabids</taxon>
        <taxon>Fagales</taxon>
        <taxon>Fagaceae</taxon>
        <taxon>Quercus</taxon>
    </lineage>
</organism>
<evidence type="ECO:0000256" key="4">
    <source>
        <dbReference type="ARBA" id="ARBA00022729"/>
    </source>
</evidence>
<feature type="domain" description="Leucine-rich repeat-containing N-terminal plant-type" evidence="6">
    <location>
        <begin position="69"/>
        <end position="101"/>
    </location>
</feature>
<evidence type="ECO:0000256" key="1">
    <source>
        <dbReference type="ARBA" id="ARBA00004613"/>
    </source>
</evidence>
<keyword evidence="2" id="KW-0964">Secreted</keyword>
<reference evidence="7 8" key="1">
    <citation type="journal article" date="2018" name="Sci. Data">
        <title>The draft genome sequence of cork oak.</title>
        <authorList>
            <person name="Ramos A.M."/>
            <person name="Usie A."/>
            <person name="Barbosa P."/>
            <person name="Barros P.M."/>
            <person name="Capote T."/>
            <person name="Chaves I."/>
            <person name="Simoes F."/>
            <person name="Abreu I."/>
            <person name="Carrasquinho I."/>
            <person name="Faro C."/>
            <person name="Guimaraes J.B."/>
            <person name="Mendonca D."/>
            <person name="Nobrega F."/>
            <person name="Rodrigues L."/>
            <person name="Saibo N.J.M."/>
            <person name="Varela M.C."/>
            <person name="Egas C."/>
            <person name="Matos J."/>
            <person name="Miguel C.M."/>
            <person name="Oliveira M.M."/>
            <person name="Ricardo C.P."/>
            <person name="Goncalves S."/>
        </authorList>
    </citation>
    <scope>NUCLEOTIDE SEQUENCE [LARGE SCALE GENOMIC DNA]</scope>
    <source>
        <strain evidence="8">cv. HL8</strain>
    </source>
</reference>
<gene>
    <name evidence="7" type="primary">LRX2_0</name>
    <name evidence="7" type="ORF">CFP56_026497</name>
</gene>
<dbReference type="PANTHER" id="PTHR32093:SF115">
    <property type="entry name" value="LEUCINE-RICH REPEAT EXTENSIN-LIKE PROTEIN 2"/>
    <property type="match status" value="1"/>
</dbReference>
<evidence type="ECO:0000259" key="6">
    <source>
        <dbReference type="Pfam" id="PF08263"/>
    </source>
</evidence>
<dbReference type="InterPro" id="IPR013210">
    <property type="entry name" value="LRR_N_plant-typ"/>
</dbReference>
<protein>
    <submittedName>
        <fullName evidence="7">Leucine-rich repeat extensin-like protein 2</fullName>
    </submittedName>
</protein>
<dbReference type="InterPro" id="IPR051582">
    <property type="entry name" value="LRR_extensin-like_regulator"/>
</dbReference>
<dbReference type="InterPro" id="IPR032675">
    <property type="entry name" value="LRR_dom_sf"/>
</dbReference>
<dbReference type="PANTHER" id="PTHR32093">
    <property type="entry name" value="LEUCINE-RICH REPEAT EXTENSIN-LIKE PROTEIN 3-RELATED"/>
    <property type="match status" value="1"/>
</dbReference>
<sequence length="136" mass="15019">MKPVELLLSELNAAWQRAIHISYCKDQQTTVIYTKICSATDEDDEQGLAVAVDPNLRFENPSLRQAYIALQAWKSAIYSDPLNFTANWVGSKVCSYKGVYCAQSPTNDSHRVVAGIDLNHADIAGYLPPELASSQI</sequence>
<evidence type="ECO:0000256" key="5">
    <source>
        <dbReference type="ARBA" id="ARBA00022737"/>
    </source>
</evidence>
<dbReference type="Gene3D" id="3.80.10.10">
    <property type="entry name" value="Ribonuclease Inhibitor"/>
    <property type="match status" value="1"/>
</dbReference>
<comment type="subcellular location">
    <subcellularLocation>
        <location evidence="1">Secreted</location>
    </subcellularLocation>
</comment>
<name>A0AAW0JZM8_QUESU</name>
<keyword evidence="5" id="KW-0677">Repeat</keyword>
<evidence type="ECO:0000256" key="3">
    <source>
        <dbReference type="ARBA" id="ARBA00022614"/>
    </source>
</evidence>
<evidence type="ECO:0000313" key="7">
    <source>
        <dbReference type="EMBL" id="KAK7832504.1"/>
    </source>
</evidence>
<accession>A0AAW0JZM8</accession>
<proteinExistence type="predicted"/>
<comment type="caution">
    <text evidence="7">The sequence shown here is derived from an EMBL/GenBank/DDBJ whole genome shotgun (WGS) entry which is preliminary data.</text>
</comment>
<dbReference type="Proteomes" id="UP000237347">
    <property type="component" value="Unassembled WGS sequence"/>
</dbReference>
<keyword evidence="8" id="KW-1185">Reference proteome</keyword>
<keyword evidence="4" id="KW-0732">Signal</keyword>